<accession>A0ABX7NQ52</accession>
<protein>
    <submittedName>
        <fullName evidence="1">Uncharacterized protein</fullName>
    </submittedName>
</protein>
<evidence type="ECO:0000313" key="2">
    <source>
        <dbReference type="Proteomes" id="UP000662747"/>
    </source>
</evidence>
<dbReference type="Proteomes" id="UP000662747">
    <property type="component" value="Chromosome"/>
</dbReference>
<reference evidence="1 2" key="1">
    <citation type="submission" date="2021-02" db="EMBL/GenBank/DDBJ databases">
        <title>De Novo genome assembly of isolated myxobacteria.</title>
        <authorList>
            <person name="Stevens D.C."/>
        </authorList>
    </citation>
    <scope>NUCLEOTIDE SEQUENCE [LARGE SCALE GENOMIC DNA]</scope>
    <source>
        <strain evidence="2">SCPEA02</strain>
    </source>
</reference>
<sequence>MKTTTRKSSPTMSQNSNNSLWNGVSSFPCLHQAAAPSFIVGSLPYRYYRPDSC</sequence>
<dbReference type="RefSeq" id="WP_206721288.1">
    <property type="nucleotide sequence ID" value="NZ_CP071090.1"/>
</dbReference>
<proteinExistence type="predicted"/>
<organism evidence="1 2">
    <name type="scientific">Pyxidicoccus parkwayensis</name>
    <dbReference type="NCBI Taxonomy" id="2813578"/>
    <lineage>
        <taxon>Bacteria</taxon>
        <taxon>Pseudomonadati</taxon>
        <taxon>Myxococcota</taxon>
        <taxon>Myxococcia</taxon>
        <taxon>Myxococcales</taxon>
        <taxon>Cystobacterineae</taxon>
        <taxon>Myxococcaceae</taxon>
        <taxon>Pyxidicoccus</taxon>
    </lineage>
</organism>
<evidence type="ECO:0000313" key="1">
    <source>
        <dbReference type="EMBL" id="QSQ19705.1"/>
    </source>
</evidence>
<keyword evidence="2" id="KW-1185">Reference proteome</keyword>
<gene>
    <name evidence="1" type="ORF">JY651_30905</name>
</gene>
<name>A0ABX7NQ52_9BACT</name>
<dbReference type="EMBL" id="CP071090">
    <property type="protein sequence ID" value="QSQ19705.1"/>
    <property type="molecule type" value="Genomic_DNA"/>
</dbReference>